<dbReference type="Pfam" id="PF00496">
    <property type="entry name" value="SBP_bac_5"/>
    <property type="match status" value="1"/>
</dbReference>
<comment type="caution">
    <text evidence="5">The sequence shown here is derived from an EMBL/GenBank/DDBJ whole genome shotgun (WGS) entry which is preliminary data.</text>
</comment>
<evidence type="ECO:0000313" key="6">
    <source>
        <dbReference type="Proteomes" id="UP000294563"/>
    </source>
</evidence>
<dbReference type="Proteomes" id="UP000294563">
    <property type="component" value="Unassembled WGS sequence"/>
</dbReference>
<evidence type="ECO:0000256" key="2">
    <source>
        <dbReference type="ARBA" id="ARBA00005695"/>
    </source>
</evidence>
<name>A0A4R7LGW3_9RHOB</name>
<keyword evidence="3" id="KW-0732">Signal</keyword>
<gene>
    <name evidence="5" type="ORF">BDE40_1706</name>
</gene>
<organism evidence="5 6">
    <name type="scientific">Litoreibacter halocynthiae</name>
    <dbReference type="NCBI Taxonomy" id="1242689"/>
    <lineage>
        <taxon>Bacteria</taxon>
        <taxon>Pseudomonadati</taxon>
        <taxon>Pseudomonadota</taxon>
        <taxon>Alphaproteobacteria</taxon>
        <taxon>Rhodobacterales</taxon>
        <taxon>Roseobacteraceae</taxon>
        <taxon>Litoreibacter</taxon>
    </lineage>
</organism>
<dbReference type="EMBL" id="SOBH01000002">
    <property type="protein sequence ID" value="TDT74983.1"/>
    <property type="molecule type" value="Genomic_DNA"/>
</dbReference>
<accession>A0A4R7LGW3</accession>
<comment type="subcellular location">
    <subcellularLocation>
        <location evidence="1">Periplasm</location>
    </subcellularLocation>
</comment>
<keyword evidence="6" id="KW-1185">Reference proteome</keyword>
<dbReference type="PANTHER" id="PTHR30290">
    <property type="entry name" value="PERIPLASMIC BINDING COMPONENT OF ABC TRANSPORTER"/>
    <property type="match status" value="1"/>
</dbReference>
<dbReference type="Gene3D" id="3.40.190.10">
    <property type="entry name" value="Periplasmic binding protein-like II"/>
    <property type="match status" value="1"/>
</dbReference>
<dbReference type="RefSeq" id="WP_134014126.1">
    <property type="nucleotide sequence ID" value="NZ_SOBH01000002.1"/>
</dbReference>
<dbReference type="PANTHER" id="PTHR30290:SF65">
    <property type="entry name" value="MONOACYL PHOSPHATIDYLINOSITOL TETRAMANNOSIDE-BINDING PROTEIN LPQW-RELATED"/>
    <property type="match status" value="1"/>
</dbReference>
<proteinExistence type="inferred from homology"/>
<dbReference type="InterPro" id="IPR039424">
    <property type="entry name" value="SBP_5"/>
</dbReference>
<dbReference type="SUPFAM" id="SSF53850">
    <property type="entry name" value="Periplasmic binding protein-like II"/>
    <property type="match status" value="1"/>
</dbReference>
<reference evidence="5 6" key="1">
    <citation type="submission" date="2019-03" db="EMBL/GenBank/DDBJ databases">
        <title>Genomic Encyclopedia of Archaeal and Bacterial Type Strains, Phase II (KMG-II): from individual species to whole genera.</title>
        <authorList>
            <person name="Goeker M."/>
        </authorList>
    </citation>
    <scope>NUCLEOTIDE SEQUENCE [LARGE SCALE GENOMIC DNA]</scope>
    <source>
        <strain evidence="5 6">DSM 29467</strain>
    </source>
</reference>
<dbReference type="GO" id="GO:0015833">
    <property type="term" value="P:peptide transport"/>
    <property type="evidence" value="ECO:0007669"/>
    <property type="project" value="TreeGrafter"/>
</dbReference>
<dbReference type="InterPro" id="IPR030678">
    <property type="entry name" value="Peptide/Ni-bd"/>
</dbReference>
<sequence>MKLKTALMGAAASLAVVPMAMADGHEGERGRDGQLNIIYWQAPSTLNPYLSGGTKEVESASLVLESLARFDNTGALIPSLAESIPTIENGGISEDLKTITWKLKDGVMWSDGSPVTSEDAIFSWKYCTDENSGCAQASYFDGVENMEAVDAQTVKITFNAPKPFPYTALVGAESPVIQAAQFAECLGARAPECTDANFGPIGTGPFKVDEFKPNDVIQFSANENYREAGKPAFATVLFKGGGDAAAAARSVLETGEFDYAWNLQIDPNLLANMESQGKGKVVTAFGTSVERIHVNQTNPDPALGDERGTVAHPHPFLTDPAIGKALSMAIDRELLVEVGYGAGGQVTCNVLPAPEVYASTANDACKTQDIEGAKKVLADAGWTAGGDGILTKDGNRLSILYQTSTNAVRQDAQALIKQWWNELGVEVELRNIDGSVFFGGDPSSPDTFQKFFADVEMYTNNFAGVDPEAYMANWRCSEIPSPETQWQGANMQRFCSEEYDALVDELATTAGIDARAVIVKQLNDMLMQSYSIIPLVHRGGVSAHANTLAGVKITDWDSEMWNIADWYRTGN</sequence>
<feature type="signal peptide" evidence="3">
    <location>
        <begin position="1"/>
        <end position="22"/>
    </location>
</feature>
<dbReference type="CDD" id="cd08513">
    <property type="entry name" value="PBP2_thermophilic_Hb8_like"/>
    <property type="match status" value="1"/>
</dbReference>
<evidence type="ECO:0000256" key="3">
    <source>
        <dbReference type="SAM" id="SignalP"/>
    </source>
</evidence>
<dbReference type="Gene3D" id="3.10.105.10">
    <property type="entry name" value="Dipeptide-binding Protein, Domain 3"/>
    <property type="match status" value="1"/>
</dbReference>
<dbReference type="PIRSF" id="PIRSF002741">
    <property type="entry name" value="MppA"/>
    <property type="match status" value="1"/>
</dbReference>
<evidence type="ECO:0000259" key="4">
    <source>
        <dbReference type="Pfam" id="PF00496"/>
    </source>
</evidence>
<dbReference type="OrthoDB" id="9803988at2"/>
<dbReference type="InterPro" id="IPR000914">
    <property type="entry name" value="SBP_5_dom"/>
</dbReference>
<dbReference type="AlphaFoldDB" id="A0A4R7LGW3"/>
<feature type="domain" description="Solute-binding protein family 5" evidence="4">
    <location>
        <begin position="76"/>
        <end position="474"/>
    </location>
</feature>
<feature type="chain" id="PRO_5020327368" evidence="3">
    <location>
        <begin position="23"/>
        <end position="571"/>
    </location>
</feature>
<evidence type="ECO:0000256" key="1">
    <source>
        <dbReference type="ARBA" id="ARBA00004418"/>
    </source>
</evidence>
<comment type="similarity">
    <text evidence="2">Belongs to the bacterial solute-binding protein 5 family.</text>
</comment>
<dbReference type="GO" id="GO:0043190">
    <property type="term" value="C:ATP-binding cassette (ABC) transporter complex"/>
    <property type="evidence" value="ECO:0007669"/>
    <property type="project" value="InterPro"/>
</dbReference>
<protein>
    <submittedName>
        <fullName evidence="5">Peptide/nickel transport system substrate-binding protein</fullName>
    </submittedName>
</protein>
<evidence type="ECO:0000313" key="5">
    <source>
        <dbReference type="EMBL" id="TDT74983.1"/>
    </source>
</evidence>
<dbReference type="GO" id="GO:0030288">
    <property type="term" value="C:outer membrane-bounded periplasmic space"/>
    <property type="evidence" value="ECO:0007669"/>
    <property type="project" value="UniProtKB-ARBA"/>
</dbReference>
<dbReference type="GO" id="GO:1904680">
    <property type="term" value="F:peptide transmembrane transporter activity"/>
    <property type="evidence" value="ECO:0007669"/>
    <property type="project" value="TreeGrafter"/>
</dbReference>